<dbReference type="SUPFAM" id="SSF52540">
    <property type="entry name" value="P-loop containing nucleoside triphosphate hydrolases"/>
    <property type="match status" value="1"/>
</dbReference>
<accession>A0ABQ8V7H6</accession>
<evidence type="ECO:0000313" key="6">
    <source>
        <dbReference type="Proteomes" id="UP001150217"/>
    </source>
</evidence>
<evidence type="ECO:0000256" key="3">
    <source>
        <dbReference type="SAM" id="Phobius"/>
    </source>
</evidence>
<keyword evidence="2" id="KW-0067">ATP-binding</keyword>
<dbReference type="Proteomes" id="UP001150217">
    <property type="component" value="Unassembled WGS sequence"/>
</dbReference>
<dbReference type="InterPro" id="IPR038718">
    <property type="entry name" value="SNF2-like_sf"/>
</dbReference>
<feature type="transmembrane region" description="Helical" evidence="3">
    <location>
        <begin position="126"/>
        <end position="146"/>
    </location>
</feature>
<sequence>MRFSFSICAMTIPFSGYDPPNPSFRRDTGTSTGNRLNSAKLEQDALKLFDEPRSHDYQRFDTALGYSNYTLKLHQAYARPWMAGRESDGRNGGIVADEMGLGKTLQMLVRIKEDTLRTIARRETQVPIHVIGIILYTLYPFIHFWAGII</sequence>
<comment type="caution">
    <text evidence="5">The sequence shown here is derived from an EMBL/GenBank/DDBJ whole genome shotgun (WGS) entry which is preliminary data.</text>
</comment>
<keyword evidence="3" id="KW-1133">Transmembrane helix</keyword>
<keyword evidence="1" id="KW-0547">Nucleotide-binding</keyword>
<name>A0ABQ8V7H6_9AGAR</name>
<keyword evidence="6" id="KW-1185">Reference proteome</keyword>
<evidence type="ECO:0000256" key="1">
    <source>
        <dbReference type="ARBA" id="ARBA00022741"/>
    </source>
</evidence>
<evidence type="ECO:0000259" key="4">
    <source>
        <dbReference type="Pfam" id="PF00176"/>
    </source>
</evidence>
<proteinExistence type="predicted"/>
<dbReference type="InterPro" id="IPR027417">
    <property type="entry name" value="P-loop_NTPase"/>
</dbReference>
<dbReference type="EMBL" id="JANVFT010000065">
    <property type="protein sequence ID" value="KAJ4478551.1"/>
    <property type="molecule type" value="Genomic_DNA"/>
</dbReference>
<organism evidence="5 6">
    <name type="scientific">Lentinula lateritia</name>
    <dbReference type="NCBI Taxonomy" id="40482"/>
    <lineage>
        <taxon>Eukaryota</taxon>
        <taxon>Fungi</taxon>
        <taxon>Dikarya</taxon>
        <taxon>Basidiomycota</taxon>
        <taxon>Agaricomycotina</taxon>
        <taxon>Agaricomycetes</taxon>
        <taxon>Agaricomycetidae</taxon>
        <taxon>Agaricales</taxon>
        <taxon>Marasmiineae</taxon>
        <taxon>Omphalotaceae</taxon>
        <taxon>Lentinula</taxon>
    </lineage>
</organism>
<keyword evidence="3" id="KW-0472">Membrane</keyword>
<protein>
    <recommendedName>
        <fullName evidence="4">SNF2 N-terminal domain-containing protein</fullName>
    </recommendedName>
</protein>
<dbReference type="InterPro" id="IPR000330">
    <property type="entry name" value="SNF2_N"/>
</dbReference>
<feature type="domain" description="SNF2 N-terminal" evidence="4">
    <location>
        <begin position="74"/>
        <end position="112"/>
    </location>
</feature>
<evidence type="ECO:0000256" key="2">
    <source>
        <dbReference type="ARBA" id="ARBA00022840"/>
    </source>
</evidence>
<evidence type="ECO:0000313" key="5">
    <source>
        <dbReference type="EMBL" id="KAJ4478551.1"/>
    </source>
</evidence>
<gene>
    <name evidence="5" type="ORF">C8R41DRAFT_844211</name>
</gene>
<keyword evidence="3" id="KW-0812">Transmembrane</keyword>
<dbReference type="Gene3D" id="3.40.50.10810">
    <property type="entry name" value="Tandem AAA-ATPase domain"/>
    <property type="match status" value="1"/>
</dbReference>
<dbReference type="Pfam" id="PF00176">
    <property type="entry name" value="SNF2-rel_dom"/>
    <property type="match status" value="1"/>
</dbReference>
<reference evidence="5" key="1">
    <citation type="submission" date="2022-08" db="EMBL/GenBank/DDBJ databases">
        <title>A Global Phylogenomic Analysis of the Shiitake Genus Lentinula.</title>
        <authorList>
            <consortium name="DOE Joint Genome Institute"/>
            <person name="Sierra-Patev S."/>
            <person name="Min B."/>
            <person name="Naranjo-Ortiz M."/>
            <person name="Looney B."/>
            <person name="Konkel Z."/>
            <person name="Slot J.C."/>
            <person name="Sakamoto Y."/>
            <person name="Steenwyk J.L."/>
            <person name="Rokas A."/>
            <person name="Carro J."/>
            <person name="Camarero S."/>
            <person name="Ferreira P."/>
            <person name="Molpeceres G."/>
            <person name="Ruiz-Duenas F.J."/>
            <person name="Serrano A."/>
            <person name="Henrissat B."/>
            <person name="Drula E."/>
            <person name="Hughes K.W."/>
            <person name="Mata J.L."/>
            <person name="Ishikawa N.K."/>
            <person name="Vargas-Isla R."/>
            <person name="Ushijima S."/>
            <person name="Smith C.A."/>
            <person name="Ahrendt S."/>
            <person name="Andreopoulos W."/>
            <person name="He G."/>
            <person name="Labutti K."/>
            <person name="Lipzen A."/>
            <person name="Ng V."/>
            <person name="Riley R."/>
            <person name="Sandor L."/>
            <person name="Barry K."/>
            <person name="Martinez A.T."/>
            <person name="Xiao Y."/>
            <person name="Gibbons J.G."/>
            <person name="Terashima K."/>
            <person name="Grigoriev I.V."/>
            <person name="Hibbett D.S."/>
        </authorList>
    </citation>
    <scope>NUCLEOTIDE SEQUENCE</scope>
    <source>
        <strain evidence="5">RHP3577 ss4</strain>
    </source>
</reference>